<name>A0AAU9K2B5_9CILI</name>
<accession>A0AAU9K2B5</accession>
<dbReference type="EMBL" id="CAJZBQ010000053">
    <property type="protein sequence ID" value="CAG9332047.1"/>
    <property type="molecule type" value="Genomic_DNA"/>
</dbReference>
<dbReference type="AlphaFoldDB" id="A0AAU9K2B5"/>
<reference evidence="1" key="1">
    <citation type="submission" date="2021-09" db="EMBL/GenBank/DDBJ databases">
        <authorList>
            <consortium name="AG Swart"/>
            <person name="Singh M."/>
            <person name="Singh A."/>
            <person name="Seah K."/>
            <person name="Emmerich C."/>
        </authorList>
    </citation>
    <scope>NUCLEOTIDE SEQUENCE</scope>
    <source>
        <strain evidence="1">ATCC30299</strain>
    </source>
</reference>
<dbReference type="Proteomes" id="UP001162131">
    <property type="component" value="Unassembled WGS sequence"/>
</dbReference>
<comment type="caution">
    <text evidence="1">The sequence shown here is derived from an EMBL/GenBank/DDBJ whole genome shotgun (WGS) entry which is preliminary data.</text>
</comment>
<proteinExistence type="predicted"/>
<evidence type="ECO:0000313" key="1">
    <source>
        <dbReference type="EMBL" id="CAG9332047.1"/>
    </source>
</evidence>
<keyword evidence="2" id="KW-1185">Reference proteome</keyword>
<organism evidence="1 2">
    <name type="scientific">Blepharisma stoltei</name>
    <dbReference type="NCBI Taxonomy" id="1481888"/>
    <lineage>
        <taxon>Eukaryota</taxon>
        <taxon>Sar</taxon>
        <taxon>Alveolata</taxon>
        <taxon>Ciliophora</taxon>
        <taxon>Postciliodesmatophora</taxon>
        <taxon>Heterotrichea</taxon>
        <taxon>Heterotrichida</taxon>
        <taxon>Blepharismidae</taxon>
        <taxon>Blepharisma</taxon>
    </lineage>
</organism>
<protein>
    <submittedName>
        <fullName evidence="1">Uncharacterized protein</fullName>
    </submittedName>
</protein>
<evidence type="ECO:0000313" key="2">
    <source>
        <dbReference type="Proteomes" id="UP001162131"/>
    </source>
</evidence>
<gene>
    <name evidence="1" type="ORF">BSTOLATCC_MIC54101</name>
</gene>
<sequence>MVTIHPLHTAFKSTLANIMKASRCSINVLNFQENLQIITDLDSVCMDPHLIAFSSSSILNIGGSCNLYSLNDNSKHHLSVLTKSNLEPFISSTITGQVIFKHDLAYSFLYLIQVSDVNLGKEGKPLLLK</sequence>